<evidence type="ECO:0000313" key="1">
    <source>
        <dbReference type="EMBL" id="SZF04052.1"/>
    </source>
</evidence>
<dbReference type="AlphaFoldDB" id="A0A383UXM3"/>
<dbReference type="Proteomes" id="UP000275772">
    <property type="component" value="Unassembled WGS sequence"/>
</dbReference>
<reference evidence="1 2" key="1">
    <citation type="submission" date="2017-11" db="EMBL/GenBank/DDBJ databases">
        <authorList>
            <person name="Kracher B."/>
        </authorList>
    </citation>
    <scope>NUCLEOTIDE SEQUENCE [LARGE SCALE GENOMIC DNA]</scope>
    <source>
        <strain evidence="1 2">RACE1</strain>
    </source>
</reference>
<name>A0A383UXM3_BLUHO</name>
<proteinExistence type="predicted"/>
<evidence type="ECO:0000313" key="2">
    <source>
        <dbReference type="Proteomes" id="UP000275772"/>
    </source>
</evidence>
<sequence>MKVINCAFAFLLDIPGTLVQRRRMVLVGDDLQKNYFTYKVPWPSSFPQPKNNKIFISIYTGSDKNQLLASYCSVYLKTSAIIGQVAYGLLEMNNPSKLRFSKKDKMYYTCKKYITDQWKEFNSRGSPKQLKIGLYLVLYKNKCTTSTISRLAFEEEISVIGKHKCFAPPANTILRGKPIIDASWRLTMEEEVYQAKALMGKNSKNTYAIAWYQGYLHLFRRVPQKPDSWSLVTSIGKEINNGKLIYDFIVQSFNQIKINVKDLETKELDWVSLKTKNPDKYSETPLRKDYQKKILKKILDSPGMVKVDGQIICPEK</sequence>
<dbReference type="EMBL" id="UNSH01000062">
    <property type="protein sequence ID" value="SZF04052.1"/>
    <property type="molecule type" value="Genomic_DNA"/>
</dbReference>
<dbReference type="VEuPathDB" id="FungiDB:BLGHR1_14847"/>
<accession>A0A383UXM3</accession>
<organism evidence="1 2">
    <name type="scientific">Blumeria hordei</name>
    <name type="common">Barley powdery mildew</name>
    <name type="synonym">Blumeria graminis f. sp. hordei</name>
    <dbReference type="NCBI Taxonomy" id="2867405"/>
    <lineage>
        <taxon>Eukaryota</taxon>
        <taxon>Fungi</taxon>
        <taxon>Dikarya</taxon>
        <taxon>Ascomycota</taxon>
        <taxon>Pezizomycotina</taxon>
        <taxon>Leotiomycetes</taxon>
        <taxon>Erysiphales</taxon>
        <taxon>Erysiphaceae</taxon>
        <taxon>Blumeria</taxon>
    </lineage>
</organism>
<gene>
    <name evidence="1" type="ORF">BLGHR1_14847</name>
</gene>
<protein>
    <submittedName>
        <fullName evidence="1">Uncharacterized protein</fullName>
    </submittedName>
</protein>